<evidence type="ECO:0000256" key="1">
    <source>
        <dbReference type="SAM" id="Phobius"/>
    </source>
</evidence>
<feature type="transmembrane region" description="Helical" evidence="1">
    <location>
        <begin position="95"/>
        <end position="118"/>
    </location>
</feature>
<protein>
    <submittedName>
        <fullName evidence="2">Uncharacterized protein</fullName>
    </submittedName>
</protein>
<evidence type="ECO:0000313" key="3">
    <source>
        <dbReference type="Proteomes" id="UP000772618"/>
    </source>
</evidence>
<comment type="caution">
    <text evidence="2">The sequence shown here is derived from an EMBL/GenBank/DDBJ whole genome shotgun (WGS) entry which is preliminary data.</text>
</comment>
<dbReference type="Proteomes" id="UP000772618">
    <property type="component" value="Unassembled WGS sequence"/>
</dbReference>
<evidence type="ECO:0000313" key="2">
    <source>
        <dbReference type="EMBL" id="MBT1705673.1"/>
    </source>
</evidence>
<sequence length="135" mass="15067">MIHRITSDAMRNIRKFLTLSVEYYIIVIVLLAGFTPPYFINPVAIALIAILVLQLIFKNKIGGLIVAISFALIHVYLLFALISEFNEVATTEASGIPLILVGLSIIIANLFASIVMIYKYVGNAEHEKFEVERDI</sequence>
<organism evidence="2 3">
    <name type="scientific">Chryseosolibacter indicus</name>
    <dbReference type="NCBI Taxonomy" id="2782351"/>
    <lineage>
        <taxon>Bacteria</taxon>
        <taxon>Pseudomonadati</taxon>
        <taxon>Bacteroidota</taxon>
        <taxon>Cytophagia</taxon>
        <taxon>Cytophagales</taxon>
        <taxon>Chryseotaleaceae</taxon>
        <taxon>Chryseosolibacter</taxon>
    </lineage>
</organism>
<keyword evidence="1" id="KW-0472">Membrane</keyword>
<reference evidence="2 3" key="1">
    <citation type="submission" date="2021-05" db="EMBL/GenBank/DDBJ databases">
        <title>A Polyphasic approach of four new species of the genus Ohtaekwangia: Ohtaekwangia histidinii sp. nov., Ohtaekwangia cretensis sp. nov., Ohtaekwangia indiensis sp. nov., Ohtaekwangia reichenbachii sp. nov. from diverse environment.</title>
        <authorList>
            <person name="Octaviana S."/>
        </authorList>
    </citation>
    <scope>NUCLEOTIDE SEQUENCE [LARGE SCALE GENOMIC DNA]</scope>
    <source>
        <strain evidence="2 3">PWU20</strain>
    </source>
</reference>
<keyword evidence="1" id="KW-1133">Transmembrane helix</keyword>
<dbReference type="EMBL" id="JAHESD010000063">
    <property type="protein sequence ID" value="MBT1705673.1"/>
    <property type="molecule type" value="Genomic_DNA"/>
</dbReference>
<name>A0ABS5VW58_9BACT</name>
<gene>
    <name evidence="2" type="ORF">KK060_20450</name>
</gene>
<feature type="transmembrane region" description="Helical" evidence="1">
    <location>
        <begin position="12"/>
        <end position="32"/>
    </location>
</feature>
<accession>A0ABS5VW58</accession>
<keyword evidence="3" id="KW-1185">Reference proteome</keyword>
<feature type="transmembrane region" description="Helical" evidence="1">
    <location>
        <begin position="38"/>
        <end position="57"/>
    </location>
</feature>
<feature type="transmembrane region" description="Helical" evidence="1">
    <location>
        <begin position="64"/>
        <end position="83"/>
    </location>
</feature>
<keyword evidence="1" id="KW-0812">Transmembrane</keyword>
<proteinExistence type="predicted"/>